<dbReference type="EMBL" id="QTSX02003223">
    <property type="protein sequence ID" value="KAJ9071422.1"/>
    <property type="molecule type" value="Genomic_DNA"/>
</dbReference>
<protein>
    <submittedName>
        <fullName evidence="1">Uncharacterized protein</fullName>
    </submittedName>
</protein>
<evidence type="ECO:0000313" key="1">
    <source>
        <dbReference type="EMBL" id="KAJ9071422.1"/>
    </source>
</evidence>
<name>A0ACC2TA17_9FUNG</name>
<proteinExistence type="predicted"/>
<reference evidence="1" key="1">
    <citation type="submission" date="2022-04" db="EMBL/GenBank/DDBJ databases">
        <title>Genome of the entomopathogenic fungus Entomophthora muscae.</title>
        <authorList>
            <person name="Elya C."/>
            <person name="Lovett B.R."/>
            <person name="Lee E."/>
            <person name="Macias A.M."/>
            <person name="Hajek A.E."/>
            <person name="De Bivort B.L."/>
            <person name="Kasson M.T."/>
            <person name="De Fine Licht H.H."/>
            <person name="Stajich J.E."/>
        </authorList>
    </citation>
    <scope>NUCLEOTIDE SEQUENCE</scope>
    <source>
        <strain evidence="1">Berkeley</strain>
    </source>
</reference>
<accession>A0ACC2TA17</accession>
<gene>
    <name evidence="1" type="ORF">DSO57_1037085</name>
</gene>
<organism evidence="1 2">
    <name type="scientific">Entomophthora muscae</name>
    <dbReference type="NCBI Taxonomy" id="34485"/>
    <lineage>
        <taxon>Eukaryota</taxon>
        <taxon>Fungi</taxon>
        <taxon>Fungi incertae sedis</taxon>
        <taxon>Zoopagomycota</taxon>
        <taxon>Entomophthoromycotina</taxon>
        <taxon>Entomophthoromycetes</taxon>
        <taxon>Entomophthorales</taxon>
        <taxon>Entomophthoraceae</taxon>
        <taxon>Entomophthora</taxon>
    </lineage>
</organism>
<dbReference type="Proteomes" id="UP001165960">
    <property type="component" value="Unassembled WGS sequence"/>
</dbReference>
<comment type="caution">
    <text evidence="1">The sequence shown here is derived from an EMBL/GenBank/DDBJ whole genome shotgun (WGS) entry which is preliminary data.</text>
</comment>
<keyword evidence="2" id="KW-1185">Reference proteome</keyword>
<evidence type="ECO:0000313" key="2">
    <source>
        <dbReference type="Proteomes" id="UP001165960"/>
    </source>
</evidence>
<sequence>MPMQLVVPRIAQPTEVARAEASEEELVVLGEDYCINSIELVWNALGTLPFNKIPEIEQAHRGTVLKLAVSNVTAAKKTNILLEDFDMACSKEKT</sequence>